<dbReference type="AlphaFoldDB" id="A0A0A9D9P1"/>
<feature type="transmembrane region" description="Helical" evidence="1">
    <location>
        <begin position="130"/>
        <end position="155"/>
    </location>
</feature>
<name>A0A0A9D9P1_ARUDO</name>
<feature type="transmembrane region" description="Helical" evidence="1">
    <location>
        <begin position="62"/>
        <end position="83"/>
    </location>
</feature>
<evidence type="ECO:0000259" key="2">
    <source>
        <dbReference type="Pfam" id="PF02714"/>
    </source>
</evidence>
<evidence type="ECO:0000256" key="1">
    <source>
        <dbReference type="SAM" id="Phobius"/>
    </source>
</evidence>
<dbReference type="Pfam" id="PF02714">
    <property type="entry name" value="RSN1_7TM"/>
    <property type="match status" value="1"/>
</dbReference>
<dbReference type="InterPro" id="IPR003864">
    <property type="entry name" value="CSC1/OSCA1-like_7TM"/>
</dbReference>
<evidence type="ECO:0000313" key="3">
    <source>
        <dbReference type="EMBL" id="JAD80457.1"/>
    </source>
</evidence>
<reference evidence="3" key="1">
    <citation type="submission" date="2014-09" db="EMBL/GenBank/DDBJ databases">
        <authorList>
            <person name="Magalhaes I.L.F."/>
            <person name="Oliveira U."/>
            <person name="Santos F.R."/>
            <person name="Vidigal T.H.D.A."/>
            <person name="Brescovit A.D."/>
            <person name="Santos A.J."/>
        </authorList>
    </citation>
    <scope>NUCLEOTIDE SEQUENCE</scope>
    <source>
        <tissue evidence="3">Shoot tissue taken approximately 20 cm above the soil surface</tissue>
    </source>
</reference>
<dbReference type="EMBL" id="GBRH01217438">
    <property type="protein sequence ID" value="JAD80457.1"/>
    <property type="molecule type" value="Transcribed_RNA"/>
</dbReference>
<organism evidence="3">
    <name type="scientific">Arundo donax</name>
    <name type="common">Giant reed</name>
    <name type="synonym">Donax arundinaceus</name>
    <dbReference type="NCBI Taxonomy" id="35708"/>
    <lineage>
        <taxon>Eukaryota</taxon>
        <taxon>Viridiplantae</taxon>
        <taxon>Streptophyta</taxon>
        <taxon>Embryophyta</taxon>
        <taxon>Tracheophyta</taxon>
        <taxon>Spermatophyta</taxon>
        <taxon>Magnoliopsida</taxon>
        <taxon>Liliopsida</taxon>
        <taxon>Poales</taxon>
        <taxon>Poaceae</taxon>
        <taxon>PACMAD clade</taxon>
        <taxon>Arundinoideae</taxon>
        <taxon>Arundineae</taxon>
        <taxon>Arundo</taxon>
    </lineage>
</organism>
<keyword evidence="1" id="KW-0812">Transmembrane</keyword>
<dbReference type="InterPro" id="IPR045122">
    <property type="entry name" value="Csc1-like"/>
</dbReference>
<reference evidence="3" key="2">
    <citation type="journal article" date="2015" name="Data Brief">
        <title>Shoot transcriptome of the giant reed, Arundo donax.</title>
        <authorList>
            <person name="Barrero R.A."/>
            <person name="Guerrero F.D."/>
            <person name="Moolhuijzen P."/>
            <person name="Goolsby J.A."/>
            <person name="Tidwell J."/>
            <person name="Bellgard S.E."/>
            <person name="Bellgard M.I."/>
        </authorList>
    </citation>
    <scope>NUCLEOTIDE SEQUENCE</scope>
    <source>
        <tissue evidence="3">Shoot tissue taken approximately 20 cm above the soil surface</tissue>
    </source>
</reference>
<sequence>MFMSKFEGLTSVSSLERRAASKYYIFLFFNVFLGSIITGSALEQLKSYIHQSANEIPRTIGVAIPMKATFFITYIMVDGWAGVAGEILRLKPLVIFHLKNFFLVKTEKDREEAMDPGSIGFDSNEPQIQLYFLLGLVYATVTPFLLPFILIFFGFSYMVYRHQVRLSGIDLFDA</sequence>
<keyword evidence="1" id="KW-1133">Transmembrane helix</keyword>
<proteinExistence type="predicted"/>
<protein>
    <recommendedName>
        <fullName evidence="2">CSC1/OSCA1-like 7TM region domain-containing protein</fullName>
    </recommendedName>
</protein>
<dbReference type="PANTHER" id="PTHR13018:SF5">
    <property type="entry name" value="RE44586P"/>
    <property type="match status" value="1"/>
</dbReference>
<accession>A0A0A9D9P1</accession>
<feature type="domain" description="CSC1/OSCA1-like 7TM region" evidence="2">
    <location>
        <begin position="1"/>
        <end position="164"/>
    </location>
</feature>
<dbReference type="PANTHER" id="PTHR13018">
    <property type="entry name" value="PROBABLE MEMBRANE PROTEIN DUF221-RELATED"/>
    <property type="match status" value="1"/>
</dbReference>
<dbReference type="GO" id="GO:0005227">
    <property type="term" value="F:calcium-activated cation channel activity"/>
    <property type="evidence" value="ECO:0007669"/>
    <property type="project" value="InterPro"/>
</dbReference>
<keyword evidence="1" id="KW-0472">Membrane</keyword>
<dbReference type="GO" id="GO:0005886">
    <property type="term" value="C:plasma membrane"/>
    <property type="evidence" value="ECO:0007669"/>
    <property type="project" value="TreeGrafter"/>
</dbReference>
<feature type="transmembrane region" description="Helical" evidence="1">
    <location>
        <begin position="23"/>
        <end position="42"/>
    </location>
</feature>